<dbReference type="GO" id="GO:0003677">
    <property type="term" value="F:DNA binding"/>
    <property type="evidence" value="ECO:0007669"/>
    <property type="project" value="InterPro"/>
</dbReference>
<dbReference type="Proteomes" id="UP000185924">
    <property type="component" value="Unassembled WGS sequence"/>
</dbReference>
<evidence type="ECO:0000313" key="2">
    <source>
        <dbReference type="EMBL" id="SIR08578.1"/>
    </source>
</evidence>
<dbReference type="InterPro" id="IPR036977">
    <property type="entry name" value="DNA_primase_Znf_CHC2"/>
</dbReference>
<name>A0A1N6Y1W8_9BACT</name>
<keyword evidence="3" id="KW-1185">Reference proteome</keyword>
<dbReference type="RefSeq" id="WP_076422156.1">
    <property type="nucleotide sequence ID" value="NZ_FTNM01000003.1"/>
</dbReference>
<dbReference type="GO" id="GO:0008270">
    <property type="term" value="F:zinc ion binding"/>
    <property type="evidence" value="ECO:0007669"/>
    <property type="project" value="InterPro"/>
</dbReference>
<dbReference type="Pfam" id="PF13155">
    <property type="entry name" value="Toprim_2"/>
    <property type="match status" value="1"/>
</dbReference>
<dbReference type="OrthoDB" id="8536512at2"/>
<sequence>MNIRQINDELPITDFLASQGIQPSYKRGVDWWYVSPIRAPERTPSFKVNTRLNRWYDHGPGEGGKLFDLALRLHPGATVREVIELLSGSSLPSPENVTPRLPQQPAHAQKPASLPAASPGLRILATTPLEAGNPLTTYLAQRGIPLATASPYCQAVHFSVGGREYQAVGFQNRSGGYELRNAWFKGSSSPKDVTFIDRGCGKLCVLEGFIDFLSLLQLRPRLVRQASFLVLNSLSQLGKCQEVLGRHRQALLFLDQDTAGRKVTARIQHTHVNTRDYSAFYRDHQDLNSYLVARGGQAAQLRLGLRHR</sequence>
<proteinExistence type="predicted"/>
<dbReference type="SUPFAM" id="SSF57783">
    <property type="entry name" value="Zinc beta-ribbon"/>
    <property type="match status" value="1"/>
</dbReference>
<dbReference type="AlphaFoldDB" id="A0A1N6Y1W8"/>
<dbReference type="Gene3D" id="3.40.1360.10">
    <property type="match status" value="1"/>
</dbReference>
<protein>
    <submittedName>
        <fullName evidence="2">Toprim-like</fullName>
    </submittedName>
</protein>
<organism evidence="2 3">
    <name type="scientific">Pontibacter lucknowensis</name>
    <dbReference type="NCBI Taxonomy" id="1077936"/>
    <lineage>
        <taxon>Bacteria</taxon>
        <taxon>Pseudomonadati</taxon>
        <taxon>Bacteroidota</taxon>
        <taxon>Cytophagia</taxon>
        <taxon>Cytophagales</taxon>
        <taxon>Hymenobacteraceae</taxon>
        <taxon>Pontibacter</taxon>
    </lineage>
</organism>
<dbReference type="GO" id="GO:0006260">
    <property type="term" value="P:DNA replication"/>
    <property type="evidence" value="ECO:0007669"/>
    <property type="project" value="InterPro"/>
</dbReference>
<evidence type="ECO:0000313" key="3">
    <source>
        <dbReference type="Proteomes" id="UP000185924"/>
    </source>
</evidence>
<dbReference type="Gene3D" id="3.90.580.10">
    <property type="entry name" value="Zinc finger, CHC2-type domain"/>
    <property type="match status" value="1"/>
</dbReference>
<dbReference type="EMBL" id="FTNM01000003">
    <property type="protein sequence ID" value="SIR08578.1"/>
    <property type="molecule type" value="Genomic_DNA"/>
</dbReference>
<accession>A0A1N6Y1W8</accession>
<reference evidence="3" key="1">
    <citation type="submission" date="2017-01" db="EMBL/GenBank/DDBJ databases">
        <authorList>
            <person name="Varghese N."/>
            <person name="Submissions S."/>
        </authorList>
    </citation>
    <scope>NUCLEOTIDE SEQUENCE [LARGE SCALE GENOMIC DNA]</scope>
    <source>
        <strain evidence="3">DM9</strain>
    </source>
</reference>
<feature type="region of interest" description="Disordered" evidence="1">
    <location>
        <begin position="90"/>
        <end position="114"/>
    </location>
</feature>
<gene>
    <name evidence="2" type="ORF">SAMN05421545_2211</name>
</gene>
<dbReference type="STRING" id="1077936.SAMN05421545_2211"/>
<evidence type="ECO:0000256" key="1">
    <source>
        <dbReference type="SAM" id="MobiDB-lite"/>
    </source>
</evidence>